<dbReference type="Proteomes" id="UP001232148">
    <property type="component" value="Unassembled WGS sequence"/>
</dbReference>
<protein>
    <recommendedName>
        <fullName evidence="4">Secreted protein</fullName>
    </recommendedName>
</protein>
<keyword evidence="1" id="KW-0732">Signal</keyword>
<evidence type="ECO:0000313" key="3">
    <source>
        <dbReference type="Proteomes" id="UP001232148"/>
    </source>
</evidence>
<dbReference type="EMBL" id="MU842827">
    <property type="protein sequence ID" value="KAK2032822.1"/>
    <property type="molecule type" value="Genomic_DNA"/>
</dbReference>
<evidence type="ECO:0000256" key="1">
    <source>
        <dbReference type="SAM" id="SignalP"/>
    </source>
</evidence>
<comment type="caution">
    <text evidence="2">The sequence shown here is derived from an EMBL/GenBank/DDBJ whole genome shotgun (WGS) entry which is preliminary data.</text>
</comment>
<gene>
    <name evidence="2" type="ORF">LX32DRAFT_157002</name>
</gene>
<reference evidence="2" key="1">
    <citation type="submission" date="2021-06" db="EMBL/GenBank/DDBJ databases">
        <title>Comparative genomics, transcriptomics and evolutionary studies reveal genomic signatures of adaptation to plant cell wall in hemibiotrophic fungi.</title>
        <authorList>
            <consortium name="DOE Joint Genome Institute"/>
            <person name="Baroncelli R."/>
            <person name="Diaz J.F."/>
            <person name="Benocci T."/>
            <person name="Peng M."/>
            <person name="Battaglia E."/>
            <person name="Haridas S."/>
            <person name="Andreopoulos W."/>
            <person name="Labutti K."/>
            <person name="Pangilinan J."/>
            <person name="Floch G.L."/>
            <person name="Makela M.R."/>
            <person name="Henrissat B."/>
            <person name="Grigoriev I.V."/>
            <person name="Crouch J.A."/>
            <person name="De Vries R.P."/>
            <person name="Sukno S.A."/>
            <person name="Thon M.R."/>
        </authorList>
    </citation>
    <scope>NUCLEOTIDE SEQUENCE</scope>
    <source>
        <strain evidence="2">MAFF235873</strain>
    </source>
</reference>
<organism evidence="2 3">
    <name type="scientific">Colletotrichum zoysiae</name>
    <dbReference type="NCBI Taxonomy" id="1216348"/>
    <lineage>
        <taxon>Eukaryota</taxon>
        <taxon>Fungi</taxon>
        <taxon>Dikarya</taxon>
        <taxon>Ascomycota</taxon>
        <taxon>Pezizomycotina</taxon>
        <taxon>Sordariomycetes</taxon>
        <taxon>Hypocreomycetidae</taxon>
        <taxon>Glomerellales</taxon>
        <taxon>Glomerellaceae</taxon>
        <taxon>Colletotrichum</taxon>
        <taxon>Colletotrichum graminicola species complex</taxon>
    </lineage>
</organism>
<name>A0AAD9HQV1_9PEZI</name>
<accession>A0AAD9HQV1</accession>
<keyword evidence="3" id="KW-1185">Reference proteome</keyword>
<feature type="chain" id="PRO_5042259478" description="Secreted protein" evidence="1">
    <location>
        <begin position="24"/>
        <end position="72"/>
    </location>
</feature>
<feature type="signal peptide" evidence="1">
    <location>
        <begin position="1"/>
        <end position="23"/>
    </location>
</feature>
<dbReference type="AlphaFoldDB" id="A0AAD9HQV1"/>
<evidence type="ECO:0000313" key="2">
    <source>
        <dbReference type="EMBL" id="KAK2032822.1"/>
    </source>
</evidence>
<evidence type="ECO:0008006" key="4">
    <source>
        <dbReference type="Google" id="ProtNLM"/>
    </source>
</evidence>
<proteinExistence type="predicted"/>
<sequence>MKAIPLALLLLFHLLWLLPYLRIHNIKVTECLLVPRPITPQNYSGVNDPNPWREERESGPCRVYQHLDNATS</sequence>